<sequence>MTKKASGANSKPMTQDAKSRIYSATARENDGIIPPDSFASRAARAADKTKK</sequence>
<proteinExistence type="predicted"/>
<accession>A0ABW8DHK3</accession>
<dbReference type="EMBL" id="JBIUVY010000007">
    <property type="protein sequence ID" value="MFJ2286123.1"/>
    <property type="molecule type" value="Genomic_DNA"/>
</dbReference>
<name>A0ABW8DHK3_9PSED</name>
<evidence type="ECO:0000313" key="2">
    <source>
        <dbReference type="EMBL" id="MFJ2286123.1"/>
    </source>
</evidence>
<feature type="region of interest" description="Disordered" evidence="1">
    <location>
        <begin position="1"/>
        <end position="51"/>
    </location>
</feature>
<evidence type="ECO:0008006" key="4">
    <source>
        <dbReference type="Google" id="ProtNLM"/>
    </source>
</evidence>
<evidence type="ECO:0000313" key="3">
    <source>
        <dbReference type="Proteomes" id="UP001617296"/>
    </source>
</evidence>
<dbReference type="RefSeq" id="WP_401230978.1">
    <property type="nucleotide sequence ID" value="NZ_JBIUVY010000007.1"/>
</dbReference>
<reference evidence="2 3" key="1">
    <citation type="submission" date="2024-10" db="EMBL/GenBank/DDBJ databases">
        <title>The Natural Products Discovery Center: Release of the First 8490 Sequenced Strains for Exploring Actinobacteria Biosynthetic Diversity.</title>
        <authorList>
            <person name="Kalkreuter E."/>
            <person name="Kautsar S.A."/>
            <person name="Yang D."/>
            <person name="Bader C.D."/>
            <person name="Teijaro C.N."/>
            <person name="Fluegel L."/>
            <person name="Davis C.M."/>
            <person name="Simpson J.R."/>
            <person name="Lauterbach L."/>
            <person name="Steele A.D."/>
            <person name="Gui C."/>
            <person name="Meng S."/>
            <person name="Li G."/>
            <person name="Viehrig K."/>
            <person name="Ye F."/>
            <person name="Su P."/>
            <person name="Kiefer A.F."/>
            <person name="Nichols A."/>
            <person name="Cepeda A.J."/>
            <person name="Yan W."/>
            <person name="Fan B."/>
            <person name="Jiang Y."/>
            <person name="Adhikari A."/>
            <person name="Zheng C.-J."/>
            <person name="Schuster L."/>
            <person name="Cowan T.M."/>
            <person name="Smanski M.J."/>
            <person name="Chevrette M.G."/>
            <person name="De Carvalho L.P.S."/>
            <person name="Shen B."/>
        </authorList>
    </citation>
    <scope>NUCLEOTIDE SEQUENCE [LARGE SCALE GENOMIC DNA]</scope>
    <source>
        <strain evidence="2 3">NPDC087689</strain>
    </source>
</reference>
<evidence type="ECO:0000256" key="1">
    <source>
        <dbReference type="SAM" id="MobiDB-lite"/>
    </source>
</evidence>
<keyword evidence="3" id="KW-1185">Reference proteome</keyword>
<dbReference type="Proteomes" id="UP001617296">
    <property type="component" value="Unassembled WGS sequence"/>
</dbReference>
<gene>
    <name evidence="2" type="ORF">ACIOUF_07105</name>
</gene>
<comment type="caution">
    <text evidence="2">The sequence shown here is derived from an EMBL/GenBank/DDBJ whole genome shotgun (WGS) entry which is preliminary data.</text>
</comment>
<feature type="compositionally biased region" description="Low complexity" evidence="1">
    <location>
        <begin position="34"/>
        <end position="43"/>
    </location>
</feature>
<organism evidence="2 3">
    <name type="scientific">Pseudomonas iridis</name>
    <dbReference type="NCBI Taxonomy" id="2710587"/>
    <lineage>
        <taxon>Bacteria</taxon>
        <taxon>Pseudomonadati</taxon>
        <taxon>Pseudomonadota</taxon>
        <taxon>Gammaproteobacteria</taxon>
        <taxon>Pseudomonadales</taxon>
        <taxon>Pseudomonadaceae</taxon>
        <taxon>Pseudomonas</taxon>
    </lineage>
</organism>
<protein>
    <recommendedName>
        <fullName evidence="4">SMP domain-containing protein</fullName>
    </recommendedName>
</protein>